<dbReference type="AlphaFoldDB" id="A0A5S4FUR1"/>
<dbReference type="Proteomes" id="UP000305238">
    <property type="component" value="Unassembled WGS sequence"/>
</dbReference>
<keyword evidence="3" id="KW-1185">Reference proteome</keyword>
<feature type="non-terminal residue" evidence="2">
    <location>
        <position position="91"/>
    </location>
</feature>
<feature type="transmembrane region" description="Helical" evidence="1">
    <location>
        <begin position="21"/>
        <end position="43"/>
    </location>
</feature>
<name>A0A5S4FUR1_9ACTN</name>
<accession>A0A5S4FUR1</accession>
<gene>
    <name evidence="2" type="ORF">ETD96_43270</name>
</gene>
<organism evidence="2 3">
    <name type="scientific">Actinomadura geliboluensis</name>
    <dbReference type="NCBI Taxonomy" id="882440"/>
    <lineage>
        <taxon>Bacteria</taxon>
        <taxon>Bacillati</taxon>
        <taxon>Actinomycetota</taxon>
        <taxon>Actinomycetes</taxon>
        <taxon>Streptosporangiales</taxon>
        <taxon>Thermomonosporaceae</taxon>
        <taxon>Actinomadura</taxon>
    </lineage>
</organism>
<keyword evidence="1" id="KW-0472">Membrane</keyword>
<dbReference type="EMBL" id="VCKZ01000667">
    <property type="protein sequence ID" value="TMR24114.1"/>
    <property type="molecule type" value="Genomic_DNA"/>
</dbReference>
<evidence type="ECO:0000313" key="2">
    <source>
        <dbReference type="EMBL" id="TMR24114.1"/>
    </source>
</evidence>
<proteinExistence type="predicted"/>
<comment type="caution">
    <text evidence="2">The sequence shown here is derived from an EMBL/GenBank/DDBJ whole genome shotgun (WGS) entry which is preliminary data.</text>
</comment>
<feature type="transmembrane region" description="Helical" evidence="1">
    <location>
        <begin position="49"/>
        <end position="68"/>
    </location>
</feature>
<dbReference type="RefSeq" id="WP_138642270.1">
    <property type="nucleotide sequence ID" value="NZ_VCKZ01000667.1"/>
</dbReference>
<sequence>MGDVTRGQRLSIGATSKSWTIFWTLLAPLALVPPVISLVLVLIGQGTAAFVLLAFPAVVGPAVLVRGLQERRKAFWLDGPVLIQRRVRGYA</sequence>
<protein>
    <submittedName>
        <fullName evidence="2">Uncharacterized protein</fullName>
    </submittedName>
</protein>
<keyword evidence="1" id="KW-0812">Transmembrane</keyword>
<keyword evidence="1" id="KW-1133">Transmembrane helix</keyword>
<evidence type="ECO:0000313" key="3">
    <source>
        <dbReference type="Proteomes" id="UP000305238"/>
    </source>
</evidence>
<reference evidence="2 3" key="1">
    <citation type="submission" date="2019-05" db="EMBL/GenBank/DDBJ databases">
        <title>Draft genome sequence of Actinomadura geliboluensis A8036.</title>
        <authorList>
            <person name="Saricaoglu S."/>
            <person name="Isik K."/>
        </authorList>
    </citation>
    <scope>NUCLEOTIDE SEQUENCE [LARGE SCALE GENOMIC DNA]</scope>
    <source>
        <strain evidence="2 3">A8036</strain>
    </source>
</reference>
<evidence type="ECO:0000256" key="1">
    <source>
        <dbReference type="SAM" id="Phobius"/>
    </source>
</evidence>